<organism evidence="1 2">
    <name type="scientific">Penicillium expansum</name>
    <name type="common">Blue mold rot fungus</name>
    <dbReference type="NCBI Taxonomy" id="27334"/>
    <lineage>
        <taxon>Eukaryota</taxon>
        <taxon>Fungi</taxon>
        <taxon>Dikarya</taxon>
        <taxon>Ascomycota</taxon>
        <taxon>Pezizomycotina</taxon>
        <taxon>Eurotiomycetes</taxon>
        <taxon>Eurotiomycetidae</taxon>
        <taxon>Eurotiales</taxon>
        <taxon>Aspergillaceae</taxon>
        <taxon>Penicillium</taxon>
    </lineage>
</organism>
<dbReference type="HOGENOM" id="CLU_138696_0_0_1"/>
<dbReference type="GeneID" id="27682351"/>
<protein>
    <submittedName>
        <fullName evidence="1">Uncharacterized protein</fullName>
    </submittedName>
</protein>
<dbReference type="OrthoDB" id="4289430at2759"/>
<evidence type="ECO:0000313" key="2">
    <source>
        <dbReference type="Proteomes" id="UP000030143"/>
    </source>
</evidence>
<dbReference type="RefSeq" id="XP_016594125.1">
    <property type="nucleotide sequence ID" value="XM_016746931.1"/>
</dbReference>
<comment type="caution">
    <text evidence="1">The sequence shown here is derived from an EMBL/GenBank/DDBJ whole genome shotgun (WGS) entry which is preliminary data.</text>
</comment>
<dbReference type="PhylomeDB" id="A0A0A2IEA4"/>
<dbReference type="VEuPathDB" id="FungiDB:PEXP_085650"/>
<dbReference type="Proteomes" id="UP000030143">
    <property type="component" value="Unassembled WGS sequence"/>
</dbReference>
<dbReference type="AlphaFoldDB" id="A0A0A2IEA4"/>
<reference evidence="1 2" key="1">
    <citation type="journal article" date="2015" name="Mol. Plant Microbe Interact.">
        <title>Genome, transcriptome, and functional analyses of Penicillium expansum provide new insights into secondary metabolism and pathogenicity.</title>
        <authorList>
            <person name="Ballester A.R."/>
            <person name="Marcet-Houben M."/>
            <person name="Levin E."/>
            <person name="Sela N."/>
            <person name="Selma-Lazaro C."/>
            <person name="Carmona L."/>
            <person name="Wisniewski M."/>
            <person name="Droby S."/>
            <person name="Gonzalez-Candelas L."/>
            <person name="Gabaldon T."/>
        </authorList>
    </citation>
    <scope>NUCLEOTIDE SEQUENCE [LARGE SCALE GENOMIC DNA]</scope>
    <source>
        <strain evidence="1 2">MD-8</strain>
    </source>
</reference>
<proteinExistence type="predicted"/>
<name>A0A0A2IEA4_PENEN</name>
<sequence length="162" mass="18521">MPFFQASVFQSSQLEHGRRFHFKDPHNSQPGWRWGNVTLPDTMGIGTSDQEIIVHICDTIAAGLVTWSDTAMHGLGQYCVSFPIKLETPEQDLKRLMLQVEYAALWWVSFIRAETVSIDKHMLFRASQPPSDPEDQLLDAPLHWDKPEYTVLNPWSAVTVLQ</sequence>
<dbReference type="EMBL" id="JQFZ01000309">
    <property type="protein sequence ID" value="KGO51121.1"/>
    <property type="molecule type" value="Genomic_DNA"/>
</dbReference>
<accession>A0A0A2IEA4</accession>
<evidence type="ECO:0000313" key="1">
    <source>
        <dbReference type="EMBL" id="KGO51121.1"/>
    </source>
</evidence>
<keyword evidence="2" id="KW-1185">Reference proteome</keyword>
<gene>
    <name evidence="1" type="ORF">PEX2_096610</name>
</gene>